<dbReference type="EMBL" id="KN822018">
    <property type="protein sequence ID" value="KIM66230.1"/>
    <property type="molecule type" value="Genomic_DNA"/>
</dbReference>
<dbReference type="AlphaFoldDB" id="A0A0C3E0C4"/>
<feature type="region of interest" description="Disordered" evidence="2">
    <location>
        <begin position="201"/>
        <end position="254"/>
    </location>
</feature>
<feature type="compositionally biased region" description="Basic and acidic residues" evidence="2">
    <location>
        <begin position="235"/>
        <end position="254"/>
    </location>
</feature>
<keyword evidence="4" id="KW-1185">Reference proteome</keyword>
<evidence type="ECO:0000256" key="1">
    <source>
        <dbReference type="SAM" id="Coils"/>
    </source>
</evidence>
<reference evidence="3 4" key="1">
    <citation type="submission" date="2014-04" db="EMBL/GenBank/DDBJ databases">
        <authorList>
            <consortium name="DOE Joint Genome Institute"/>
            <person name="Kuo A."/>
            <person name="Kohler A."/>
            <person name="Nagy L.G."/>
            <person name="Floudas D."/>
            <person name="Copeland A."/>
            <person name="Barry K.W."/>
            <person name="Cichocki N."/>
            <person name="Veneault-Fourrey C."/>
            <person name="LaButti K."/>
            <person name="Lindquist E.A."/>
            <person name="Lipzen A."/>
            <person name="Lundell T."/>
            <person name="Morin E."/>
            <person name="Murat C."/>
            <person name="Sun H."/>
            <person name="Tunlid A."/>
            <person name="Henrissat B."/>
            <person name="Grigoriev I.V."/>
            <person name="Hibbett D.S."/>
            <person name="Martin F."/>
            <person name="Nordberg H.P."/>
            <person name="Cantor M.N."/>
            <person name="Hua S.X."/>
        </authorList>
    </citation>
    <scope>NUCLEOTIDE SEQUENCE [LARGE SCALE GENOMIC DNA]</scope>
    <source>
        <strain evidence="3 4">Foug A</strain>
    </source>
</reference>
<feature type="region of interest" description="Disordered" evidence="2">
    <location>
        <begin position="260"/>
        <end position="279"/>
    </location>
</feature>
<feature type="region of interest" description="Disordered" evidence="2">
    <location>
        <begin position="358"/>
        <end position="405"/>
    </location>
</feature>
<evidence type="ECO:0000313" key="3">
    <source>
        <dbReference type="EMBL" id="KIM66230.1"/>
    </source>
</evidence>
<proteinExistence type="predicted"/>
<name>A0A0C3E0C4_9AGAM</name>
<gene>
    <name evidence="3" type="ORF">SCLCIDRAFT_1211458</name>
</gene>
<reference evidence="4" key="2">
    <citation type="submission" date="2015-01" db="EMBL/GenBank/DDBJ databases">
        <title>Evolutionary Origins and Diversification of the Mycorrhizal Mutualists.</title>
        <authorList>
            <consortium name="DOE Joint Genome Institute"/>
            <consortium name="Mycorrhizal Genomics Consortium"/>
            <person name="Kohler A."/>
            <person name="Kuo A."/>
            <person name="Nagy L.G."/>
            <person name="Floudas D."/>
            <person name="Copeland A."/>
            <person name="Barry K.W."/>
            <person name="Cichocki N."/>
            <person name="Veneault-Fourrey C."/>
            <person name="LaButti K."/>
            <person name="Lindquist E.A."/>
            <person name="Lipzen A."/>
            <person name="Lundell T."/>
            <person name="Morin E."/>
            <person name="Murat C."/>
            <person name="Riley R."/>
            <person name="Ohm R."/>
            <person name="Sun H."/>
            <person name="Tunlid A."/>
            <person name="Henrissat B."/>
            <person name="Grigoriev I.V."/>
            <person name="Hibbett D.S."/>
            <person name="Martin F."/>
        </authorList>
    </citation>
    <scope>NUCLEOTIDE SEQUENCE [LARGE SCALE GENOMIC DNA]</scope>
    <source>
        <strain evidence="4">Foug A</strain>
    </source>
</reference>
<dbReference type="OrthoDB" id="3258282at2759"/>
<evidence type="ECO:0000256" key="2">
    <source>
        <dbReference type="SAM" id="MobiDB-lite"/>
    </source>
</evidence>
<organism evidence="3 4">
    <name type="scientific">Scleroderma citrinum Foug A</name>
    <dbReference type="NCBI Taxonomy" id="1036808"/>
    <lineage>
        <taxon>Eukaryota</taxon>
        <taxon>Fungi</taxon>
        <taxon>Dikarya</taxon>
        <taxon>Basidiomycota</taxon>
        <taxon>Agaricomycotina</taxon>
        <taxon>Agaricomycetes</taxon>
        <taxon>Agaricomycetidae</taxon>
        <taxon>Boletales</taxon>
        <taxon>Sclerodermatineae</taxon>
        <taxon>Sclerodermataceae</taxon>
        <taxon>Scleroderma</taxon>
    </lineage>
</organism>
<protein>
    <submittedName>
        <fullName evidence="3">Uncharacterized protein</fullName>
    </submittedName>
</protein>
<dbReference type="Proteomes" id="UP000053989">
    <property type="component" value="Unassembled WGS sequence"/>
</dbReference>
<dbReference type="STRING" id="1036808.A0A0C3E0C4"/>
<accession>A0A0C3E0C4</accession>
<sequence>MSSSAISHLPLDYLQASPVRGQLEPHDEASTKPGWRFLQCTDTPNELKVLLPPRTAQFYAILLKAELNELAKKRDASWERILDIRRLKDRMIRKCQRLAHAYSVNTLASRVPFLTLHAPSDFRLKEMEKWIRGQEGADAMFKKVISSDGVKQRAFCCDRCANLVPSNHTVSHRRLSSHSVHSRRSSVSDWAYKAASSVTKHASASRESFNKSSSSMGSVALHEAKSQESRVQQAHVHEHSSIRDTRETMQTRSHEFRLEEDHIHRSSKHHQSTSVDASTFVVESKFQQNKRDIHVIPEDPHEYSTTRSNHSTVENHHEVESTGRLSIISPDPLPIPCNGSLSAAFKDMVTSPVDIDYQGIDADHGKKAPSEGSRSPPSEEESADGSRAENPRRRSSLKRSNSELRMSMAYSTKTVSWAMDRDWSQQISKYHDATQQVDFADHEWGVVCDNYREELSGLRVLRRNVTETLSKLKLETEKLQREDEVIRDQEDKLRAGFEQLEQKHDQYKAKVTAVLQETEQVLALCGTKRDGQT</sequence>
<keyword evidence="1" id="KW-0175">Coiled coil</keyword>
<feature type="compositionally biased region" description="Polar residues" evidence="2">
    <location>
        <begin position="201"/>
        <end position="217"/>
    </location>
</feature>
<feature type="coiled-coil region" evidence="1">
    <location>
        <begin position="462"/>
        <end position="517"/>
    </location>
</feature>
<dbReference type="InParanoid" id="A0A0C3E0C4"/>
<evidence type="ECO:0000313" key="4">
    <source>
        <dbReference type="Proteomes" id="UP000053989"/>
    </source>
</evidence>
<dbReference type="HOGENOM" id="CLU_548636_0_0_1"/>